<comment type="caution">
    <text evidence="1">The sequence shown here is derived from an EMBL/GenBank/DDBJ whole genome shotgun (WGS) entry which is preliminary data.</text>
</comment>
<keyword evidence="2" id="KW-1185">Reference proteome</keyword>
<name>A0A4Q2RS41_9ACTN</name>
<dbReference type="AlphaFoldDB" id="A0A4Q2RS41"/>
<accession>A0A4Q2RS41</accession>
<proteinExistence type="predicted"/>
<evidence type="ECO:0000313" key="1">
    <source>
        <dbReference type="EMBL" id="RYB90714.1"/>
    </source>
</evidence>
<dbReference type="Proteomes" id="UP000291838">
    <property type="component" value="Unassembled WGS sequence"/>
</dbReference>
<dbReference type="RefSeq" id="WP_129475325.1">
    <property type="nucleotide sequence ID" value="NZ_SDWS01000004.1"/>
</dbReference>
<sequence>MTADLVARLLAESVHLPPEGDPAQAALRWAILIEDSLGVVLSDEQIGSVSLADPEHLRALVTAAPRSR</sequence>
<gene>
    <name evidence="1" type="ORF">EUA06_10515</name>
</gene>
<evidence type="ECO:0008006" key="3">
    <source>
        <dbReference type="Google" id="ProtNLM"/>
    </source>
</evidence>
<organism evidence="1 2">
    <name type="scientific">Nocardioides glacieisoli</name>
    <dbReference type="NCBI Taxonomy" id="1168730"/>
    <lineage>
        <taxon>Bacteria</taxon>
        <taxon>Bacillati</taxon>
        <taxon>Actinomycetota</taxon>
        <taxon>Actinomycetes</taxon>
        <taxon>Propionibacteriales</taxon>
        <taxon>Nocardioidaceae</taxon>
        <taxon>Nocardioides</taxon>
    </lineage>
</organism>
<protein>
    <recommendedName>
        <fullName evidence="3">Acyl carrier protein</fullName>
    </recommendedName>
</protein>
<dbReference type="EMBL" id="SDWS01000004">
    <property type="protein sequence ID" value="RYB90714.1"/>
    <property type="molecule type" value="Genomic_DNA"/>
</dbReference>
<evidence type="ECO:0000313" key="2">
    <source>
        <dbReference type="Proteomes" id="UP000291838"/>
    </source>
</evidence>
<dbReference type="OrthoDB" id="9930720at2"/>
<reference evidence="1 2" key="1">
    <citation type="submission" date="2019-01" db="EMBL/GenBank/DDBJ databases">
        <title>Novel species of Nocardioides.</title>
        <authorList>
            <person name="Liu Q."/>
            <person name="Xin Y.-H."/>
        </authorList>
    </citation>
    <scope>NUCLEOTIDE SEQUENCE [LARGE SCALE GENOMIC DNA]</scope>
    <source>
        <strain evidence="1 2">HLT3-15</strain>
    </source>
</reference>